<evidence type="ECO:0000259" key="1">
    <source>
        <dbReference type="PROSITE" id="PS50076"/>
    </source>
</evidence>
<dbReference type="OrthoDB" id="8960697at2"/>
<dbReference type="EMBL" id="SLXH01000039">
    <property type="protein sequence ID" value="TCP12185.1"/>
    <property type="molecule type" value="Genomic_DNA"/>
</dbReference>
<dbReference type="PANTHER" id="PTHR24074">
    <property type="entry name" value="CO-CHAPERONE PROTEIN DJLA"/>
    <property type="match status" value="1"/>
</dbReference>
<dbReference type="RefSeq" id="WP_157983720.1">
    <property type="nucleotide sequence ID" value="NZ_SLXH01000039.1"/>
</dbReference>
<dbReference type="SUPFAM" id="SSF46565">
    <property type="entry name" value="Chaperone J-domain"/>
    <property type="match status" value="1"/>
</dbReference>
<organism evidence="2 3">
    <name type="scientific">Simplicispira metamorpha</name>
    <dbReference type="NCBI Taxonomy" id="80881"/>
    <lineage>
        <taxon>Bacteria</taxon>
        <taxon>Pseudomonadati</taxon>
        <taxon>Pseudomonadota</taxon>
        <taxon>Betaproteobacteria</taxon>
        <taxon>Burkholderiales</taxon>
        <taxon>Comamonadaceae</taxon>
        <taxon>Simplicispira</taxon>
    </lineage>
</organism>
<dbReference type="InterPro" id="IPR050817">
    <property type="entry name" value="DjlA_DnaK_co-chaperone"/>
</dbReference>
<name>A0A4R2MWV5_9BURK</name>
<dbReference type="Gene3D" id="1.10.287.110">
    <property type="entry name" value="DnaJ domain"/>
    <property type="match status" value="1"/>
</dbReference>
<reference evidence="2 3" key="1">
    <citation type="submission" date="2019-03" db="EMBL/GenBank/DDBJ databases">
        <title>Genomic Encyclopedia of Type Strains, Phase IV (KMG-IV): sequencing the most valuable type-strain genomes for metagenomic binning, comparative biology and taxonomic classification.</title>
        <authorList>
            <person name="Goeker M."/>
        </authorList>
    </citation>
    <scope>NUCLEOTIDE SEQUENCE [LARGE SCALE GENOMIC DNA]</scope>
    <source>
        <strain evidence="2 3">DSM 1837</strain>
    </source>
</reference>
<evidence type="ECO:0000313" key="3">
    <source>
        <dbReference type="Proteomes" id="UP000295182"/>
    </source>
</evidence>
<dbReference type="SMART" id="SM00271">
    <property type="entry name" value="DnaJ"/>
    <property type="match status" value="1"/>
</dbReference>
<proteinExistence type="predicted"/>
<evidence type="ECO:0000313" key="2">
    <source>
        <dbReference type="EMBL" id="TCP12185.1"/>
    </source>
</evidence>
<sequence>MHVEHTLYEVLEVSPRARAQVIKAAYRCLVQHCHPDKHQGTEHANDRLAQINRAYAILSDPVARLDYDRKSGLHGHTHERRGARAPASAASAFAAAPGQARPFGFRPL</sequence>
<dbReference type="AlphaFoldDB" id="A0A4R2MWV5"/>
<protein>
    <submittedName>
        <fullName evidence="2">DnaJ-like protein</fullName>
    </submittedName>
</protein>
<feature type="domain" description="J" evidence="1">
    <location>
        <begin position="6"/>
        <end position="71"/>
    </location>
</feature>
<dbReference type="PRINTS" id="PR00625">
    <property type="entry name" value="JDOMAIN"/>
</dbReference>
<dbReference type="InterPro" id="IPR036869">
    <property type="entry name" value="J_dom_sf"/>
</dbReference>
<comment type="caution">
    <text evidence="2">The sequence shown here is derived from an EMBL/GenBank/DDBJ whole genome shotgun (WGS) entry which is preliminary data.</text>
</comment>
<dbReference type="Pfam" id="PF00226">
    <property type="entry name" value="DnaJ"/>
    <property type="match status" value="1"/>
</dbReference>
<dbReference type="Proteomes" id="UP000295182">
    <property type="component" value="Unassembled WGS sequence"/>
</dbReference>
<dbReference type="PROSITE" id="PS50076">
    <property type="entry name" value="DNAJ_2"/>
    <property type="match status" value="1"/>
</dbReference>
<accession>A0A4R2MWV5</accession>
<keyword evidence="3" id="KW-1185">Reference proteome</keyword>
<gene>
    <name evidence="2" type="ORF">EV674_13920</name>
</gene>
<dbReference type="InterPro" id="IPR001623">
    <property type="entry name" value="DnaJ_domain"/>
</dbReference>
<dbReference type="CDD" id="cd06257">
    <property type="entry name" value="DnaJ"/>
    <property type="match status" value="1"/>
</dbReference>